<organism evidence="13 14">
    <name type="scientific">Sphingomonas melonis</name>
    <dbReference type="NCBI Taxonomy" id="152682"/>
    <lineage>
        <taxon>Bacteria</taxon>
        <taxon>Pseudomonadati</taxon>
        <taxon>Pseudomonadota</taxon>
        <taxon>Alphaproteobacteria</taxon>
        <taxon>Sphingomonadales</taxon>
        <taxon>Sphingomonadaceae</taxon>
        <taxon>Sphingomonas</taxon>
    </lineage>
</organism>
<feature type="binding site" evidence="10">
    <location>
        <position position="207"/>
    </location>
    <ligand>
        <name>substrate</name>
    </ligand>
</feature>
<evidence type="ECO:0000256" key="11">
    <source>
        <dbReference type="PIRSR" id="PIRSR500134-3"/>
    </source>
</evidence>
<feature type="binding site" evidence="11">
    <location>
        <position position="155"/>
    </location>
    <ligand>
        <name>NAD(+)</name>
        <dbReference type="ChEBI" id="CHEBI:57540"/>
    </ligand>
</feature>
<dbReference type="SUPFAM" id="SSF48179">
    <property type="entry name" value="6-phosphogluconate dehydrogenase C-terminal domain-like"/>
    <property type="match status" value="1"/>
</dbReference>
<dbReference type="NCBIfam" id="TIGR03026">
    <property type="entry name" value="NDP-sugDHase"/>
    <property type="match status" value="1"/>
</dbReference>
<dbReference type="InterPro" id="IPR014026">
    <property type="entry name" value="UDP-Glc/GDP-Man_DH_dimer"/>
</dbReference>
<dbReference type="PANTHER" id="PTHR43750:SF3">
    <property type="entry name" value="UDP-GLUCOSE 6-DEHYDROGENASE TUAD"/>
    <property type="match status" value="1"/>
</dbReference>
<feature type="binding site" evidence="10">
    <location>
        <begin position="152"/>
        <end position="155"/>
    </location>
    <ligand>
        <name>substrate</name>
    </ligand>
</feature>
<dbReference type="UniPathway" id="UPA00038">
    <property type="reaction ID" value="UER00491"/>
</dbReference>
<keyword evidence="6 8" id="KW-0520">NAD</keyword>
<feature type="domain" description="UDP-glucose/GDP-mannose dehydrogenase C-terminal" evidence="12">
    <location>
        <begin position="317"/>
        <end position="418"/>
    </location>
</feature>
<feature type="binding site" evidence="11">
    <location>
        <position position="35"/>
    </location>
    <ligand>
        <name>NAD(+)</name>
        <dbReference type="ChEBI" id="CHEBI:57540"/>
    </ligand>
</feature>
<dbReference type="PIRSF" id="PIRSF500134">
    <property type="entry name" value="UDPglc_DH_bac"/>
    <property type="match status" value="1"/>
</dbReference>
<evidence type="ECO:0000256" key="2">
    <source>
        <dbReference type="ARBA" id="ARBA00006601"/>
    </source>
</evidence>
<evidence type="ECO:0000256" key="6">
    <source>
        <dbReference type="ARBA" id="ARBA00023027"/>
    </source>
</evidence>
<dbReference type="InterPro" id="IPR036220">
    <property type="entry name" value="UDP-Glc/GDP-Man_DH_C_sf"/>
</dbReference>
<dbReference type="GO" id="GO:0051287">
    <property type="term" value="F:NAD binding"/>
    <property type="evidence" value="ECO:0007669"/>
    <property type="project" value="InterPro"/>
</dbReference>
<dbReference type="GO" id="GO:0000271">
    <property type="term" value="P:polysaccharide biosynthetic process"/>
    <property type="evidence" value="ECO:0007669"/>
    <property type="project" value="InterPro"/>
</dbReference>
<evidence type="ECO:0000259" key="12">
    <source>
        <dbReference type="SMART" id="SM00984"/>
    </source>
</evidence>
<comment type="pathway">
    <text evidence="1">Nucleotide-sugar biosynthesis; UDP-alpha-D-glucuronate biosynthesis; UDP-alpha-D-glucuronate from UDP-alpha-D-glucose: step 1/1.</text>
</comment>
<dbReference type="EMBL" id="JACCBY010000008">
    <property type="protein sequence ID" value="NYD91969.1"/>
    <property type="molecule type" value="Genomic_DNA"/>
</dbReference>
<dbReference type="GO" id="GO:0006065">
    <property type="term" value="P:UDP-glucuronate biosynthetic process"/>
    <property type="evidence" value="ECO:0007669"/>
    <property type="project" value="UniProtKB-UniPathway"/>
</dbReference>
<feature type="binding site" evidence="10">
    <location>
        <begin position="252"/>
        <end position="256"/>
    </location>
    <ligand>
        <name>substrate</name>
    </ligand>
</feature>
<evidence type="ECO:0000313" key="14">
    <source>
        <dbReference type="Proteomes" id="UP000517753"/>
    </source>
</evidence>
<dbReference type="InterPro" id="IPR008927">
    <property type="entry name" value="6-PGluconate_DH-like_C_sf"/>
</dbReference>
<sequence length="433" mass="46087">MRITMIGSGYVGLVSGACLSNFGHDVICVDKAADKIAALEAGRMPIYEPGLDALVAANVAAGRLRFTTDLAAAVAGADAVFIAVGTPSRHGDGHADLSYVFAATEEIAAAVTGPTVVVTKSTVPVGTGDKVEAILREKRPDVAVAVVSNPEFLREGAAIGDFTRPDRIVIGTDDEGARKVMREVYRPLYLNESPILFTGRRTSELIKYAANAFLATKITFINEIADLCEAVGADVQDVSRGIGLDNRIGRKFLHAGPGYGGSCFPKDTLALLKTAEDHESPIQIVEAVVKVNDSRKRAMGRKVIAMLGDTPKGKTVALLGLTFKPNTDDMRDAPSLAIVQALQDAGVTVRAYDPEGMAAARTTMPDITYCSDAYDAAAGSDAVVVVTEWDAFRALDFDRLKRTMTSPVLVDLRNIYRPEEIAALGFTYTSIGR</sequence>
<gene>
    <name evidence="13" type="ORF">HD841_003789</name>
</gene>
<comment type="similarity">
    <text evidence="2 8">Belongs to the UDP-glucose/GDP-mannose dehydrogenase family.</text>
</comment>
<evidence type="ECO:0000256" key="3">
    <source>
        <dbReference type="ARBA" id="ARBA00012954"/>
    </source>
</evidence>
<dbReference type="RefSeq" id="WP_179510375.1">
    <property type="nucleotide sequence ID" value="NZ_JACCBY010000008.1"/>
</dbReference>
<evidence type="ECO:0000313" key="13">
    <source>
        <dbReference type="EMBL" id="NYD91969.1"/>
    </source>
</evidence>
<dbReference type="Pfam" id="PF00984">
    <property type="entry name" value="UDPG_MGDP_dh"/>
    <property type="match status" value="1"/>
</dbReference>
<dbReference type="InterPro" id="IPR017476">
    <property type="entry name" value="UDP-Glc/GDP-Man"/>
</dbReference>
<reference evidence="13 14" key="1">
    <citation type="submission" date="2020-07" db="EMBL/GenBank/DDBJ databases">
        <authorList>
            <person name="Partida-Martinez L."/>
            <person name="Huntemann M."/>
            <person name="Clum A."/>
            <person name="Wang J."/>
            <person name="Palaniappan K."/>
            <person name="Ritter S."/>
            <person name="Chen I.-M."/>
            <person name="Stamatis D."/>
            <person name="Reddy T."/>
            <person name="O'Malley R."/>
            <person name="Daum C."/>
            <person name="Shapiro N."/>
            <person name="Ivanova N."/>
            <person name="Kyrpides N."/>
            <person name="Woyke T."/>
        </authorList>
    </citation>
    <scope>NUCLEOTIDE SEQUENCE [LARGE SCALE GENOMIC DNA]</scope>
    <source>
        <strain evidence="13 14">AS2.3</strain>
    </source>
</reference>
<comment type="caution">
    <text evidence="13">The sequence shown here is derived from an EMBL/GenBank/DDBJ whole genome shotgun (WGS) entry which is preliminary data.</text>
</comment>
<dbReference type="Proteomes" id="UP000517753">
    <property type="component" value="Unassembled WGS sequence"/>
</dbReference>
<dbReference type="Gene3D" id="3.40.50.720">
    <property type="entry name" value="NAD(P)-binding Rossmann-like Domain"/>
    <property type="match status" value="2"/>
</dbReference>
<protein>
    <recommendedName>
        <fullName evidence="4 8">UDP-glucose 6-dehydrogenase</fullName>
        <ecNumber evidence="3 8">1.1.1.22</ecNumber>
    </recommendedName>
</protein>
<feature type="binding site" evidence="11">
    <location>
        <position position="266"/>
    </location>
    <ligand>
        <name>NAD(+)</name>
        <dbReference type="ChEBI" id="CHEBI:57540"/>
    </ligand>
</feature>
<keyword evidence="14" id="KW-1185">Reference proteome</keyword>
<feature type="binding site" evidence="11">
    <location>
        <position position="86"/>
    </location>
    <ligand>
        <name>NAD(+)</name>
        <dbReference type="ChEBI" id="CHEBI:57540"/>
    </ligand>
</feature>
<keyword evidence="5 8" id="KW-0560">Oxidoreductase</keyword>
<dbReference type="PROSITE" id="PS51257">
    <property type="entry name" value="PROKAR_LIPOPROTEIN"/>
    <property type="match status" value="1"/>
</dbReference>
<feature type="binding site" evidence="10">
    <location>
        <position position="260"/>
    </location>
    <ligand>
        <name>substrate</name>
    </ligand>
</feature>
<dbReference type="AlphaFoldDB" id="A0A7Y9K4H5"/>
<dbReference type="Pfam" id="PF03721">
    <property type="entry name" value="UDPG_MGDP_dh_N"/>
    <property type="match status" value="1"/>
</dbReference>
<dbReference type="Pfam" id="PF03720">
    <property type="entry name" value="UDPG_MGDP_dh_C"/>
    <property type="match status" value="1"/>
</dbReference>
<reference evidence="13 14" key="2">
    <citation type="submission" date="2020-08" db="EMBL/GenBank/DDBJ databases">
        <title>The Agave Microbiome: Exploring the role of microbial communities in plant adaptations to desert environments.</title>
        <authorList>
            <person name="Partida-Martinez L.P."/>
        </authorList>
    </citation>
    <scope>NUCLEOTIDE SEQUENCE [LARGE SCALE GENOMIC DNA]</scope>
    <source>
        <strain evidence="13 14">AS2.3</strain>
    </source>
</reference>
<proteinExistence type="inferred from homology"/>
<dbReference type="EC" id="1.1.1.22" evidence="3 8"/>
<feature type="binding site" evidence="10">
    <location>
        <position position="324"/>
    </location>
    <ligand>
        <name>substrate</name>
    </ligand>
</feature>
<evidence type="ECO:0000256" key="5">
    <source>
        <dbReference type="ARBA" id="ARBA00023002"/>
    </source>
</evidence>
<dbReference type="InterPro" id="IPR028357">
    <property type="entry name" value="UDPglc_DH_bac"/>
</dbReference>
<feature type="binding site" evidence="11">
    <location>
        <position position="331"/>
    </location>
    <ligand>
        <name>NAD(+)</name>
        <dbReference type="ChEBI" id="CHEBI:57540"/>
    </ligand>
</feature>
<dbReference type="SUPFAM" id="SSF51735">
    <property type="entry name" value="NAD(P)-binding Rossmann-fold domains"/>
    <property type="match status" value="1"/>
</dbReference>
<feature type="active site" description="Nucleophile" evidence="9">
    <location>
        <position position="263"/>
    </location>
</feature>
<dbReference type="Gene3D" id="1.20.5.100">
    <property type="entry name" value="Cytochrome c1, transmembrane anchor, C-terminal"/>
    <property type="match status" value="1"/>
</dbReference>
<dbReference type="InterPro" id="IPR036291">
    <property type="entry name" value="NAD(P)-bd_dom_sf"/>
</dbReference>
<dbReference type="SMART" id="SM00984">
    <property type="entry name" value="UDPG_MGDP_dh_C"/>
    <property type="match status" value="1"/>
</dbReference>
<evidence type="ECO:0000256" key="1">
    <source>
        <dbReference type="ARBA" id="ARBA00004701"/>
    </source>
</evidence>
<comment type="catalytic activity">
    <reaction evidence="7 8">
        <text>UDP-alpha-D-glucose + 2 NAD(+) + H2O = UDP-alpha-D-glucuronate + 2 NADH + 3 H(+)</text>
        <dbReference type="Rhea" id="RHEA:23596"/>
        <dbReference type="ChEBI" id="CHEBI:15377"/>
        <dbReference type="ChEBI" id="CHEBI:15378"/>
        <dbReference type="ChEBI" id="CHEBI:57540"/>
        <dbReference type="ChEBI" id="CHEBI:57945"/>
        <dbReference type="ChEBI" id="CHEBI:58052"/>
        <dbReference type="ChEBI" id="CHEBI:58885"/>
        <dbReference type="EC" id="1.1.1.22"/>
    </reaction>
</comment>
<dbReference type="InterPro" id="IPR001732">
    <property type="entry name" value="UDP-Glc/GDP-Man_DH_N"/>
</dbReference>
<dbReference type="PANTHER" id="PTHR43750">
    <property type="entry name" value="UDP-GLUCOSE 6-DEHYDROGENASE TUAD"/>
    <property type="match status" value="1"/>
</dbReference>
<evidence type="ECO:0000256" key="7">
    <source>
        <dbReference type="ARBA" id="ARBA00047473"/>
    </source>
</evidence>
<feature type="binding site" evidence="11">
    <location>
        <position position="30"/>
    </location>
    <ligand>
        <name>NAD(+)</name>
        <dbReference type="ChEBI" id="CHEBI:57540"/>
    </ligand>
</feature>
<evidence type="ECO:0000256" key="10">
    <source>
        <dbReference type="PIRSR" id="PIRSR500134-2"/>
    </source>
</evidence>
<accession>A0A7Y9K4H5</accession>
<dbReference type="InterPro" id="IPR014027">
    <property type="entry name" value="UDP-Glc/GDP-Man_DH_C"/>
</dbReference>
<feature type="binding site" evidence="11">
    <location>
        <position position="122"/>
    </location>
    <ligand>
        <name>NAD(+)</name>
        <dbReference type="ChEBI" id="CHEBI:57540"/>
    </ligand>
</feature>
<name>A0A7Y9K4H5_9SPHN</name>
<dbReference type="PIRSF" id="PIRSF000124">
    <property type="entry name" value="UDPglc_GDPman_dh"/>
    <property type="match status" value="1"/>
</dbReference>
<dbReference type="SUPFAM" id="SSF52413">
    <property type="entry name" value="UDP-glucose/GDP-mannose dehydrogenase C-terminal domain"/>
    <property type="match status" value="1"/>
</dbReference>
<evidence type="ECO:0000256" key="9">
    <source>
        <dbReference type="PIRSR" id="PIRSR500134-1"/>
    </source>
</evidence>
<evidence type="ECO:0000256" key="8">
    <source>
        <dbReference type="PIRNR" id="PIRNR000124"/>
    </source>
</evidence>
<evidence type="ECO:0000256" key="4">
    <source>
        <dbReference type="ARBA" id="ARBA00015132"/>
    </source>
</evidence>
<dbReference type="GO" id="GO:0003979">
    <property type="term" value="F:UDP-glucose 6-dehydrogenase activity"/>
    <property type="evidence" value="ECO:0007669"/>
    <property type="project" value="UniProtKB-EC"/>
</dbReference>